<dbReference type="Pfam" id="PF08239">
    <property type="entry name" value="SH3_3"/>
    <property type="match status" value="3"/>
</dbReference>
<evidence type="ECO:0000256" key="1">
    <source>
        <dbReference type="SAM" id="MobiDB-lite"/>
    </source>
</evidence>
<dbReference type="PANTHER" id="PTHR34408:SF1">
    <property type="entry name" value="GLYCOSYL HYDROLASE FAMILY 19 DOMAIN-CONTAINING PROTEIN HI_1415"/>
    <property type="match status" value="1"/>
</dbReference>
<dbReference type="Pfam" id="PF08238">
    <property type="entry name" value="Sel1"/>
    <property type="match status" value="3"/>
</dbReference>
<protein>
    <recommendedName>
        <fullName evidence="3">SH3b domain-containing protein</fullName>
    </recommendedName>
</protein>
<dbReference type="PANTHER" id="PTHR34408">
    <property type="entry name" value="FAMILY PROTEIN, PUTATIVE-RELATED"/>
    <property type="match status" value="1"/>
</dbReference>
<dbReference type="SMART" id="SM00287">
    <property type="entry name" value="SH3b"/>
    <property type="match status" value="3"/>
</dbReference>
<proteinExistence type="predicted"/>
<feature type="compositionally biased region" description="Polar residues" evidence="1">
    <location>
        <begin position="270"/>
        <end position="285"/>
    </location>
</feature>
<dbReference type="Proteomes" id="UP001460888">
    <property type="component" value="Unassembled WGS sequence"/>
</dbReference>
<sequence length="467" mass="49534">MRLTGWIVVSTVLVTLCLSATLAIAADGYADGARAFARNDYAAARGAWAPLAEANDPRAQYGLGLLYSNGWGIERDALRAQHWYTMASERGHPGAQYNLAVMRDTGNGVPRDSAQAAFWYTEAASQGLPSAAYNLALMTLAGDGLKREPAKAVAWLDRARPMDRARLIAALPTAEVAVRAANIRATPASDAEIVGSARRGAQLRVFARQGDWSQVWQHAADGGPDVIGWVASRLLTGLPAAGAAPVRLDRFEFGALTGLNARRARRPESRTVSTTTSGSMDANTQSGRLLRNSGWLVGIDNIDLGERRGSTVRVATDRLNVRAAPSTGAPVLMQLGHDDTVQVIGRRSGWRRILLPNRAGSGWVAAFLLGDHQPPPGEHLPGRAARIGARDVNLRAGPSMAEQVLGQLTRGEAVRVIDENRGWREVMVPGTSRTGWVAAFLIAGETAAPVATADNARAGDPVGQSGG</sequence>
<accession>A0ABV2B1R6</accession>
<dbReference type="SUPFAM" id="SSF81901">
    <property type="entry name" value="HCP-like"/>
    <property type="match status" value="1"/>
</dbReference>
<keyword evidence="5" id="KW-1185">Reference proteome</keyword>
<dbReference type="Gene3D" id="2.30.30.40">
    <property type="entry name" value="SH3 Domains"/>
    <property type="match status" value="3"/>
</dbReference>
<comment type="caution">
    <text evidence="4">The sequence shown here is derived from an EMBL/GenBank/DDBJ whole genome shotgun (WGS) entry which is preliminary data.</text>
</comment>
<name>A0ABV2B1R6_9GAMM</name>
<organism evidence="4 5">
    <name type="scientific">Salinisphaera dokdonensis CL-ES53</name>
    <dbReference type="NCBI Taxonomy" id="1304272"/>
    <lineage>
        <taxon>Bacteria</taxon>
        <taxon>Pseudomonadati</taxon>
        <taxon>Pseudomonadota</taxon>
        <taxon>Gammaproteobacteria</taxon>
        <taxon>Salinisphaerales</taxon>
        <taxon>Salinisphaeraceae</taxon>
        <taxon>Salinisphaera</taxon>
    </lineage>
</organism>
<feature type="signal peptide" evidence="2">
    <location>
        <begin position="1"/>
        <end position="25"/>
    </location>
</feature>
<feature type="region of interest" description="Disordered" evidence="1">
    <location>
        <begin position="264"/>
        <end position="285"/>
    </location>
</feature>
<reference evidence="4 5" key="1">
    <citation type="submission" date="2013-03" db="EMBL/GenBank/DDBJ databases">
        <title>Salinisphaera dokdonensis CL-ES53 Genome Sequencing.</title>
        <authorList>
            <person name="Li C."/>
            <person name="Lai Q."/>
            <person name="Shao Z."/>
        </authorList>
    </citation>
    <scope>NUCLEOTIDE SEQUENCE [LARGE SCALE GENOMIC DNA]</scope>
    <source>
        <strain evidence="4 5">CL-ES53</strain>
    </source>
</reference>
<dbReference type="InterPro" id="IPR006597">
    <property type="entry name" value="Sel1-like"/>
</dbReference>
<feature type="domain" description="SH3b" evidence="3">
    <location>
        <begin position="171"/>
        <end position="238"/>
    </location>
</feature>
<dbReference type="InterPro" id="IPR003646">
    <property type="entry name" value="SH3-like_bac-type"/>
</dbReference>
<keyword evidence="2" id="KW-0732">Signal</keyword>
<dbReference type="InterPro" id="IPR011990">
    <property type="entry name" value="TPR-like_helical_dom_sf"/>
</dbReference>
<dbReference type="Gene3D" id="1.25.40.10">
    <property type="entry name" value="Tetratricopeptide repeat domain"/>
    <property type="match status" value="1"/>
</dbReference>
<dbReference type="SMART" id="SM00671">
    <property type="entry name" value="SEL1"/>
    <property type="match status" value="3"/>
</dbReference>
<dbReference type="InterPro" id="IPR052354">
    <property type="entry name" value="Cell_Wall_Dynamics_Protein"/>
</dbReference>
<evidence type="ECO:0000256" key="2">
    <source>
        <dbReference type="SAM" id="SignalP"/>
    </source>
</evidence>
<evidence type="ECO:0000313" key="4">
    <source>
        <dbReference type="EMBL" id="MES1929334.1"/>
    </source>
</evidence>
<dbReference type="EMBL" id="APND01000002">
    <property type="protein sequence ID" value="MES1929334.1"/>
    <property type="molecule type" value="Genomic_DNA"/>
</dbReference>
<feature type="domain" description="SH3b" evidence="3">
    <location>
        <begin position="309"/>
        <end position="372"/>
    </location>
</feature>
<evidence type="ECO:0000313" key="5">
    <source>
        <dbReference type="Proteomes" id="UP001460888"/>
    </source>
</evidence>
<evidence type="ECO:0000259" key="3">
    <source>
        <dbReference type="SMART" id="SM00287"/>
    </source>
</evidence>
<feature type="domain" description="SH3b" evidence="3">
    <location>
        <begin position="382"/>
        <end position="445"/>
    </location>
</feature>
<gene>
    <name evidence="4" type="ORF">SADO_08757</name>
</gene>
<feature type="chain" id="PRO_5046514287" description="SH3b domain-containing protein" evidence="2">
    <location>
        <begin position="26"/>
        <end position="467"/>
    </location>
</feature>